<evidence type="ECO:0000313" key="2">
    <source>
        <dbReference type="Proteomes" id="UP001145114"/>
    </source>
</evidence>
<dbReference type="Proteomes" id="UP001145114">
    <property type="component" value="Unassembled WGS sequence"/>
</dbReference>
<evidence type="ECO:0000313" key="1">
    <source>
        <dbReference type="EMBL" id="KAJ1679788.1"/>
    </source>
</evidence>
<gene>
    <name evidence="1" type="primary">UPS2</name>
    <name evidence="1" type="ORF">EV182_001326</name>
</gene>
<comment type="caution">
    <text evidence="1">The sequence shown here is derived from an EMBL/GenBank/DDBJ whole genome shotgun (WGS) entry which is preliminary data.</text>
</comment>
<sequence>MRFFEATHKYPFEWEIVSLASFRKYPNDKTPHVQNVEVINQEVDPDTGVLKTERLIRVSQSAPRLVLKLLGGSESSYVLEYSEVDPKGKTLTMHSTNLTFSNLLKVGENVVYKPDLEDAGATLFVQSACLSADGALSRFSSYVEESCLKRFRDNASIGKLGLEQVLHRILNERQATSTAGI</sequence>
<proteinExistence type="predicted"/>
<dbReference type="EMBL" id="JAMZIH010000179">
    <property type="protein sequence ID" value="KAJ1679788.1"/>
    <property type="molecule type" value="Genomic_DNA"/>
</dbReference>
<protein>
    <submittedName>
        <fullName evidence="1">Phospholipid metabolism protein</fullName>
    </submittedName>
</protein>
<keyword evidence="2" id="KW-1185">Reference proteome</keyword>
<organism evidence="1 2">
    <name type="scientific">Spiromyces aspiralis</name>
    <dbReference type="NCBI Taxonomy" id="68401"/>
    <lineage>
        <taxon>Eukaryota</taxon>
        <taxon>Fungi</taxon>
        <taxon>Fungi incertae sedis</taxon>
        <taxon>Zoopagomycota</taxon>
        <taxon>Kickxellomycotina</taxon>
        <taxon>Kickxellomycetes</taxon>
        <taxon>Kickxellales</taxon>
        <taxon>Kickxellaceae</taxon>
        <taxon>Spiromyces</taxon>
    </lineage>
</organism>
<name>A0ACC1HVL5_9FUNG</name>
<accession>A0ACC1HVL5</accession>
<reference evidence="1" key="1">
    <citation type="submission" date="2022-06" db="EMBL/GenBank/DDBJ databases">
        <title>Phylogenomic reconstructions and comparative analyses of Kickxellomycotina fungi.</title>
        <authorList>
            <person name="Reynolds N.K."/>
            <person name="Stajich J.E."/>
            <person name="Barry K."/>
            <person name="Grigoriev I.V."/>
            <person name="Crous P."/>
            <person name="Smith M.E."/>
        </authorList>
    </citation>
    <scope>NUCLEOTIDE SEQUENCE</scope>
    <source>
        <strain evidence="1">RSA 2271</strain>
    </source>
</reference>